<evidence type="ECO:0000256" key="1">
    <source>
        <dbReference type="ARBA" id="ARBA00004123"/>
    </source>
</evidence>
<dbReference type="GO" id="GO:0008270">
    <property type="term" value="F:zinc ion binding"/>
    <property type="evidence" value="ECO:0007669"/>
    <property type="project" value="UniProtKB-KW"/>
</dbReference>
<organism evidence="7 8">
    <name type="scientific">Aspergillus nanangensis</name>
    <dbReference type="NCBI Taxonomy" id="2582783"/>
    <lineage>
        <taxon>Eukaryota</taxon>
        <taxon>Fungi</taxon>
        <taxon>Dikarya</taxon>
        <taxon>Ascomycota</taxon>
        <taxon>Pezizomycotina</taxon>
        <taxon>Eurotiomycetes</taxon>
        <taxon>Eurotiomycetidae</taxon>
        <taxon>Eurotiales</taxon>
        <taxon>Aspergillaceae</taxon>
        <taxon>Aspergillus</taxon>
        <taxon>Aspergillus subgen. Circumdati</taxon>
    </lineage>
</organism>
<sequence>MEERRGPDDLETLFIVQRDALRYWDWGSLDDAVLLFEHAQEGQSKRFGEDSIYVIKNTLGLAATTMALSLKYAGEGKDDWRAEKHRQSTKSSERMMRENLRKTFESGLIHQSVAPIQDVRTRWNSTYLILRRAKCLQSVLNEFCSQYENHELQPSQEEWRQIDYLLSITQPFFTFTTSLSKTKEVTIHSVFAIYNNLFAHLDRSRAQLARQKAISTILAPQNKLEFFSTEDCEPNWRVRYRKSLEDYLIPYQQRYSESQPTLNGQPSTTAYDELSRYLGSSTQVVNPRTYWKNHQHEFPILPSLARDVLTTPASDSGAERLFNSARDICHYR</sequence>
<dbReference type="GO" id="GO:0046983">
    <property type="term" value="F:protein dimerization activity"/>
    <property type="evidence" value="ECO:0007669"/>
    <property type="project" value="InterPro"/>
</dbReference>
<evidence type="ECO:0000256" key="5">
    <source>
        <dbReference type="ARBA" id="ARBA00023242"/>
    </source>
</evidence>
<keyword evidence="3" id="KW-0863">Zinc-finger</keyword>
<evidence type="ECO:0000256" key="2">
    <source>
        <dbReference type="ARBA" id="ARBA00022723"/>
    </source>
</evidence>
<proteinExistence type="predicted"/>
<accession>A0AAD4CAT1</accession>
<keyword evidence="8" id="KW-1185">Reference proteome</keyword>
<evidence type="ECO:0000256" key="3">
    <source>
        <dbReference type="ARBA" id="ARBA00022771"/>
    </source>
</evidence>
<comment type="subcellular location">
    <subcellularLocation>
        <location evidence="1">Nucleus</location>
    </subcellularLocation>
</comment>
<dbReference type="Pfam" id="PF05699">
    <property type="entry name" value="Dimer_Tnp_hAT"/>
    <property type="match status" value="1"/>
</dbReference>
<gene>
    <name evidence="7" type="ORF">FE257_004960</name>
</gene>
<keyword evidence="2" id="KW-0479">Metal-binding</keyword>
<feature type="domain" description="HAT C-terminal dimerisation" evidence="6">
    <location>
        <begin position="285"/>
        <end position="325"/>
    </location>
</feature>
<dbReference type="Proteomes" id="UP001194746">
    <property type="component" value="Unassembled WGS sequence"/>
</dbReference>
<dbReference type="InterPro" id="IPR008906">
    <property type="entry name" value="HATC_C_dom"/>
</dbReference>
<evidence type="ECO:0000259" key="6">
    <source>
        <dbReference type="Pfam" id="PF05699"/>
    </source>
</evidence>
<dbReference type="InterPro" id="IPR052035">
    <property type="entry name" value="ZnF_BED_domain_contain"/>
</dbReference>
<dbReference type="PANTHER" id="PTHR46481">
    <property type="entry name" value="ZINC FINGER BED DOMAIN-CONTAINING PROTEIN 4"/>
    <property type="match status" value="1"/>
</dbReference>
<dbReference type="EMBL" id="VCAU01000208">
    <property type="protein sequence ID" value="KAF9882848.1"/>
    <property type="molecule type" value="Genomic_DNA"/>
</dbReference>
<reference evidence="7" key="1">
    <citation type="journal article" date="2019" name="Beilstein J. Org. Chem.">
        <title>Nanangenines: drimane sesquiterpenoids as the dominant metabolite cohort of a novel Australian fungus, Aspergillus nanangensis.</title>
        <authorList>
            <person name="Lacey H.J."/>
            <person name="Gilchrist C.L.M."/>
            <person name="Crombie A."/>
            <person name="Kalaitzis J.A."/>
            <person name="Vuong D."/>
            <person name="Rutledge P.J."/>
            <person name="Turner P."/>
            <person name="Pitt J.I."/>
            <person name="Lacey E."/>
            <person name="Chooi Y.H."/>
            <person name="Piggott A.M."/>
        </authorList>
    </citation>
    <scope>NUCLEOTIDE SEQUENCE</scope>
    <source>
        <strain evidence="7">MST-FP2251</strain>
    </source>
</reference>
<protein>
    <recommendedName>
        <fullName evidence="6">HAT C-terminal dimerisation domain-containing protein</fullName>
    </recommendedName>
</protein>
<dbReference type="GO" id="GO:0005634">
    <property type="term" value="C:nucleus"/>
    <property type="evidence" value="ECO:0007669"/>
    <property type="project" value="UniProtKB-SubCell"/>
</dbReference>
<dbReference type="InterPro" id="IPR012337">
    <property type="entry name" value="RNaseH-like_sf"/>
</dbReference>
<evidence type="ECO:0000313" key="8">
    <source>
        <dbReference type="Proteomes" id="UP001194746"/>
    </source>
</evidence>
<reference evidence="7" key="2">
    <citation type="submission" date="2020-02" db="EMBL/GenBank/DDBJ databases">
        <authorList>
            <person name="Gilchrist C.L.M."/>
            <person name="Chooi Y.-H."/>
        </authorList>
    </citation>
    <scope>NUCLEOTIDE SEQUENCE</scope>
    <source>
        <strain evidence="7">MST-FP2251</strain>
    </source>
</reference>
<keyword evidence="4" id="KW-0862">Zinc</keyword>
<evidence type="ECO:0000313" key="7">
    <source>
        <dbReference type="EMBL" id="KAF9882848.1"/>
    </source>
</evidence>
<keyword evidence="5" id="KW-0539">Nucleus</keyword>
<dbReference type="SUPFAM" id="SSF53098">
    <property type="entry name" value="Ribonuclease H-like"/>
    <property type="match status" value="1"/>
</dbReference>
<comment type="caution">
    <text evidence="7">The sequence shown here is derived from an EMBL/GenBank/DDBJ whole genome shotgun (WGS) entry which is preliminary data.</text>
</comment>
<name>A0AAD4CAT1_ASPNN</name>
<dbReference type="AlphaFoldDB" id="A0AAD4CAT1"/>
<evidence type="ECO:0000256" key="4">
    <source>
        <dbReference type="ARBA" id="ARBA00022833"/>
    </source>
</evidence>
<dbReference type="PANTHER" id="PTHR46481:SF10">
    <property type="entry name" value="ZINC FINGER BED DOMAIN-CONTAINING PROTEIN 39"/>
    <property type="match status" value="1"/>
</dbReference>